<dbReference type="InterPro" id="IPR003594">
    <property type="entry name" value="HATPase_dom"/>
</dbReference>
<dbReference type="InterPro" id="IPR010559">
    <property type="entry name" value="Sig_transdc_His_kin_internal"/>
</dbReference>
<keyword evidence="5" id="KW-1185">Reference proteome</keyword>
<organism evidence="4 5">
    <name type="scientific">Photobacterium lipolyticum</name>
    <dbReference type="NCBI Taxonomy" id="266810"/>
    <lineage>
        <taxon>Bacteria</taxon>
        <taxon>Pseudomonadati</taxon>
        <taxon>Pseudomonadota</taxon>
        <taxon>Gammaproteobacteria</taxon>
        <taxon>Vibrionales</taxon>
        <taxon>Vibrionaceae</taxon>
        <taxon>Photobacterium</taxon>
    </lineage>
</organism>
<dbReference type="GO" id="GO:0000155">
    <property type="term" value="F:phosphorelay sensor kinase activity"/>
    <property type="evidence" value="ECO:0007669"/>
    <property type="project" value="InterPro"/>
</dbReference>
<keyword evidence="4" id="KW-0418">Kinase</keyword>
<name>A0A2T3MZA8_9GAMM</name>
<reference evidence="4 5" key="1">
    <citation type="submission" date="2018-03" db="EMBL/GenBank/DDBJ databases">
        <title>Whole genome sequencing of Histamine producing bacteria.</title>
        <authorList>
            <person name="Butler K."/>
        </authorList>
    </citation>
    <scope>NUCLEOTIDE SEQUENCE [LARGE SCALE GENOMIC DNA]</scope>
    <source>
        <strain evidence="4 5">DSM 16190</strain>
    </source>
</reference>
<dbReference type="Proteomes" id="UP000240904">
    <property type="component" value="Unassembled WGS sequence"/>
</dbReference>
<dbReference type="RefSeq" id="WP_107283341.1">
    <property type="nucleotide sequence ID" value="NZ_PYMC01000006.1"/>
</dbReference>
<evidence type="ECO:0000259" key="2">
    <source>
        <dbReference type="Pfam" id="PF02518"/>
    </source>
</evidence>
<dbReference type="AlphaFoldDB" id="A0A2T3MZA8"/>
<feature type="domain" description="Histidine kinase/HSP90-like ATPase" evidence="2">
    <location>
        <begin position="246"/>
        <end position="335"/>
    </location>
</feature>
<keyword evidence="1" id="KW-0812">Transmembrane</keyword>
<feature type="domain" description="Signal transduction histidine kinase internal region" evidence="3">
    <location>
        <begin position="149"/>
        <end position="227"/>
    </location>
</feature>
<accession>A0A2T3MZA8</accession>
<evidence type="ECO:0000256" key="1">
    <source>
        <dbReference type="SAM" id="Phobius"/>
    </source>
</evidence>
<proteinExistence type="predicted"/>
<evidence type="ECO:0000259" key="3">
    <source>
        <dbReference type="Pfam" id="PF06580"/>
    </source>
</evidence>
<sequence length="342" mass="38686">MNTNRANQVVRDVVISILFCFGIACIVNVIKGGTFSLQLIISFGYGGIGYALLFFIQAKRLYWTTLIGFLVVVGGTLVFGTLNAWLWSGGFATHIDYKNFFSTVGFAVLFSSIIYYFFYNREKALLIENELKQIKLTQAEQERALVVSQLQVLQSQIEPHFLFNTLANLQVLIDTDPRKAKKLLERLTELLRISLKKSRRQWIMLADEIDLLDAYLGIQSMRLGDRLNYRFVINDDVDMQWDIPPHMIQPLVENAIYHGIEPSEDGGEIEVCLCCENNKLIVEVKDNGVGFNYPSMHLGHGVSLDNIRQRLKGLYGEQARLFISAHESGGVTAKMELLPGGH</sequence>
<feature type="transmembrane region" description="Helical" evidence="1">
    <location>
        <begin position="99"/>
        <end position="118"/>
    </location>
</feature>
<dbReference type="Gene3D" id="3.30.565.10">
    <property type="entry name" value="Histidine kinase-like ATPase, C-terminal domain"/>
    <property type="match status" value="1"/>
</dbReference>
<keyword evidence="4" id="KW-0808">Transferase</keyword>
<dbReference type="SUPFAM" id="SSF55874">
    <property type="entry name" value="ATPase domain of HSP90 chaperone/DNA topoisomerase II/histidine kinase"/>
    <property type="match status" value="1"/>
</dbReference>
<feature type="transmembrane region" description="Helical" evidence="1">
    <location>
        <begin position="12"/>
        <end position="30"/>
    </location>
</feature>
<evidence type="ECO:0000313" key="4">
    <source>
        <dbReference type="EMBL" id="PSW05240.1"/>
    </source>
</evidence>
<dbReference type="Pfam" id="PF06580">
    <property type="entry name" value="His_kinase"/>
    <property type="match status" value="1"/>
</dbReference>
<gene>
    <name evidence="4" type="ORF">C9I89_10710</name>
</gene>
<dbReference type="PROSITE" id="PS51257">
    <property type="entry name" value="PROKAR_LIPOPROTEIN"/>
    <property type="match status" value="1"/>
</dbReference>
<dbReference type="InterPro" id="IPR050640">
    <property type="entry name" value="Bact_2-comp_sensor_kinase"/>
</dbReference>
<dbReference type="EMBL" id="PYMC01000006">
    <property type="protein sequence ID" value="PSW05240.1"/>
    <property type="molecule type" value="Genomic_DNA"/>
</dbReference>
<comment type="caution">
    <text evidence="4">The sequence shown here is derived from an EMBL/GenBank/DDBJ whole genome shotgun (WGS) entry which is preliminary data.</text>
</comment>
<dbReference type="Pfam" id="PF02518">
    <property type="entry name" value="HATPase_c"/>
    <property type="match status" value="1"/>
</dbReference>
<dbReference type="PANTHER" id="PTHR34220">
    <property type="entry name" value="SENSOR HISTIDINE KINASE YPDA"/>
    <property type="match status" value="1"/>
</dbReference>
<dbReference type="PANTHER" id="PTHR34220:SF9">
    <property type="entry name" value="SIGNAL TRANSDUCTION HISTIDINE KINASE INTERNAL REGION DOMAIN-CONTAINING PROTEIN"/>
    <property type="match status" value="1"/>
</dbReference>
<keyword evidence="1" id="KW-0472">Membrane</keyword>
<keyword evidence="1" id="KW-1133">Transmembrane helix</keyword>
<dbReference type="OrthoDB" id="2514702at2"/>
<dbReference type="GO" id="GO:0016020">
    <property type="term" value="C:membrane"/>
    <property type="evidence" value="ECO:0007669"/>
    <property type="project" value="InterPro"/>
</dbReference>
<feature type="transmembrane region" description="Helical" evidence="1">
    <location>
        <begin position="36"/>
        <end position="56"/>
    </location>
</feature>
<dbReference type="InterPro" id="IPR036890">
    <property type="entry name" value="HATPase_C_sf"/>
</dbReference>
<protein>
    <submittedName>
        <fullName evidence="4">Sensor histidine kinase</fullName>
    </submittedName>
</protein>
<evidence type="ECO:0000313" key="5">
    <source>
        <dbReference type="Proteomes" id="UP000240904"/>
    </source>
</evidence>
<feature type="transmembrane region" description="Helical" evidence="1">
    <location>
        <begin position="63"/>
        <end position="87"/>
    </location>
</feature>